<keyword evidence="2" id="KW-0963">Cytoplasm</keyword>
<sequence>MMASEQSPKIASVAWGHMEIAGLEPGKDFKLYPGGGRPWDWGETGMRHNPGIRVADVEELLQKGATTIVLSQGMDLKLQIDPATISYLEGKGITVHVAETRKAVDIYNLLAGTTAVGGLFHSTC</sequence>
<name>A0A9P9DZF3_9HYPO</name>
<comment type="subcellular location">
    <subcellularLocation>
        <location evidence="1">Cytoplasm</location>
    </subcellularLocation>
</comment>
<evidence type="ECO:0000313" key="5">
    <source>
        <dbReference type="EMBL" id="KAH7128001.1"/>
    </source>
</evidence>
<dbReference type="GO" id="GO:0005737">
    <property type="term" value="C:cytoplasm"/>
    <property type="evidence" value="ECO:0007669"/>
    <property type="project" value="UniProtKB-SubCell"/>
</dbReference>
<evidence type="ECO:0000313" key="6">
    <source>
        <dbReference type="Proteomes" id="UP000717696"/>
    </source>
</evidence>
<keyword evidence="6" id="KW-1185">Reference proteome</keyword>
<accession>A0A9P9DZF3</accession>
<protein>
    <recommendedName>
        <fullName evidence="4">Mth938 domain-containing protein</fullName>
    </recommendedName>
</protein>
<evidence type="ECO:0000256" key="4">
    <source>
        <dbReference type="ARBA" id="ARBA00074293"/>
    </source>
</evidence>
<dbReference type="FunFam" id="3.40.1230.10:FF:000001">
    <property type="entry name" value="Adipogenesis-associated, Mth938 domain-containing"/>
    <property type="match status" value="1"/>
</dbReference>
<dbReference type="SUPFAM" id="SSF64076">
    <property type="entry name" value="MTH938-like"/>
    <property type="match status" value="1"/>
</dbReference>
<comment type="caution">
    <text evidence="5">The sequence shown here is derived from an EMBL/GenBank/DDBJ whole genome shotgun (WGS) entry which is preliminary data.</text>
</comment>
<evidence type="ECO:0000256" key="1">
    <source>
        <dbReference type="ARBA" id="ARBA00004496"/>
    </source>
</evidence>
<dbReference type="Proteomes" id="UP000717696">
    <property type="component" value="Unassembled WGS sequence"/>
</dbReference>
<dbReference type="InterPro" id="IPR007523">
    <property type="entry name" value="NDUFAF3/AAMDC"/>
</dbReference>
<organism evidence="5 6">
    <name type="scientific">Dactylonectria estremocensis</name>
    <dbReference type="NCBI Taxonomy" id="1079267"/>
    <lineage>
        <taxon>Eukaryota</taxon>
        <taxon>Fungi</taxon>
        <taxon>Dikarya</taxon>
        <taxon>Ascomycota</taxon>
        <taxon>Pezizomycotina</taxon>
        <taxon>Sordariomycetes</taxon>
        <taxon>Hypocreomycetidae</taxon>
        <taxon>Hypocreales</taxon>
        <taxon>Nectriaceae</taxon>
        <taxon>Dactylonectria</taxon>
    </lineage>
</organism>
<reference evidence="5" key="1">
    <citation type="journal article" date="2021" name="Nat. Commun.">
        <title>Genetic determinants of endophytism in the Arabidopsis root mycobiome.</title>
        <authorList>
            <person name="Mesny F."/>
            <person name="Miyauchi S."/>
            <person name="Thiergart T."/>
            <person name="Pickel B."/>
            <person name="Atanasova L."/>
            <person name="Karlsson M."/>
            <person name="Huettel B."/>
            <person name="Barry K.W."/>
            <person name="Haridas S."/>
            <person name="Chen C."/>
            <person name="Bauer D."/>
            <person name="Andreopoulos W."/>
            <person name="Pangilinan J."/>
            <person name="LaButti K."/>
            <person name="Riley R."/>
            <person name="Lipzen A."/>
            <person name="Clum A."/>
            <person name="Drula E."/>
            <person name="Henrissat B."/>
            <person name="Kohler A."/>
            <person name="Grigoriev I.V."/>
            <person name="Martin F.M."/>
            <person name="Hacquard S."/>
        </authorList>
    </citation>
    <scope>NUCLEOTIDE SEQUENCE</scope>
    <source>
        <strain evidence="5">MPI-CAGE-AT-0021</strain>
    </source>
</reference>
<comment type="similarity">
    <text evidence="3">Belongs to the AAMDC family.</text>
</comment>
<evidence type="ECO:0000256" key="3">
    <source>
        <dbReference type="ARBA" id="ARBA00061510"/>
    </source>
</evidence>
<dbReference type="EMBL" id="JAGMUU010000022">
    <property type="protein sequence ID" value="KAH7128001.1"/>
    <property type="molecule type" value="Genomic_DNA"/>
</dbReference>
<dbReference type="Gene3D" id="3.40.1230.10">
    <property type="entry name" value="MTH938-like"/>
    <property type="match status" value="1"/>
</dbReference>
<dbReference type="InterPro" id="IPR036748">
    <property type="entry name" value="MTH938-like_sf"/>
</dbReference>
<dbReference type="PANTHER" id="PTHR15811:SF5">
    <property type="entry name" value="MTH938 DOMAIN-CONTAINING PROTEIN"/>
    <property type="match status" value="1"/>
</dbReference>
<dbReference type="OrthoDB" id="413520at2759"/>
<dbReference type="PANTHER" id="PTHR15811">
    <property type="entry name" value="MTH938 DOMAIN-CONTAINING PROTEIN"/>
    <property type="match status" value="1"/>
</dbReference>
<proteinExistence type="inferred from homology"/>
<gene>
    <name evidence="5" type="ORF">B0J13DRAFT_142982</name>
</gene>
<evidence type="ECO:0000256" key="2">
    <source>
        <dbReference type="ARBA" id="ARBA00022490"/>
    </source>
</evidence>
<dbReference type="Pfam" id="PF04430">
    <property type="entry name" value="DUF498"/>
    <property type="match status" value="1"/>
</dbReference>
<dbReference type="AlphaFoldDB" id="A0A9P9DZF3"/>